<dbReference type="Proteomes" id="UP000007800">
    <property type="component" value="Unassembled WGS sequence"/>
</dbReference>
<protein>
    <submittedName>
        <fullName evidence="2">Retrovirus polyprotein, putative</fullName>
    </submittedName>
</protein>
<dbReference type="PROSITE" id="PS50994">
    <property type="entry name" value="INTEGRASE"/>
    <property type="match status" value="1"/>
</dbReference>
<dbReference type="InterPro" id="IPR036397">
    <property type="entry name" value="RNaseH_sf"/>
</dbReference>
<dbReference type="GO" id="GO:0015074">
    <property type="term" value="P:DNA integration"/>
    <property type="evidence" value="ECO:0007669"/>
    <property type="project" value="InterPro"/>
</dbReference>
<dbReference type="OrthoDB" id="95964at2759"/>
<keyword evidence="3" id="KW-1185">Reference proteome</keyword>
<dbReference type="InterPro" id="IPR001584">
    <property type="entry name" value="Integrase_cat-core"/>
</dbReference>
<evidence type="ECO:0000313" key="3">
    <source>
        <dbReference type="Proteomes" id="UP000007800"/>
    </source>
</evidence>
<evidence type="ECO:0000259" key="1">
    <source>
        <dbReference type="PROSITE" id="PS50994"/>
    </source>
</evidence>
<feature type="domain" description="Integrase catalytic" evidence="1">
    <location>
        <begin position="12"/>
        <end position="171"/>
    </location>
</feature>
<accession>C5LV41</accession>
<name>C5LV41_PERM5</name>
<dbReference type="RefSeq" id="XP_002766684.1">
    <property type="nucleotide sequence ID" value="XM_002766638.1"/>
</dbReference>
<gene>
    <name evidence="2" type="ORF">Pmar_PMAR025284</name>
</gene>
<organism evidence="3">
    <name type="scientific">Perkinsus marinus (strain ATCC 50983 / TXsc)</name>
    <dbReference type="NCBI Taxonomy" id="423536"/>
    <lineage>
        <taxon>Eukaryota</taxon>
        <taxon>Sar</taxon>
        <taxon>Alveolata</taxon>
        <taxon>Perkinsozoa</taxon>
        <taxon>Perkinsea</taxon>
        <taxon>Perkinsida</taxon>
        <taxon>Perkinsidae</taxon>
        <taxon>Perkinsus</taxon>
    </lineage>
</organism>
<dbReference type="SUPFAM" id="SSF53098">
    <property type="entry name" value="Ribonuclease H-like"/>
    <property type="match status" value="1"/>
</dbReference>
<dbReference type="Gene3D" id="3.30.420.10">
    <property type="entry name" value="Ribonuclease H-like superfamily/Ribonuclease H"/>
    <property type="match status" value="1"/>
</dbReference>
<dbReference type="PANTHER" id="PTHR37984">
    <property type="entry name" value="PROTEIN CBG26694"/>
    <property type="match status" value="1"/>
</dbReference>
<dbReference type="Pfam" id="PF00665">
    <property type="entry name" value="rve"/>
    <property type="match status" value="1"/>
</dbReference>
<dbReference type="EMBL" id="GG685748">
    <property type="protein sequence ID" value="EEQ99401.1"/>
    <property type="molecule type" value="Genomic_DNA"/>
</dbReference>
<dbReference type="GeneID" id="9045754"/>
<feature type="non-terminal residue" evidence="2">
    <location>
        <position position="1"/>
    </location>
</feature>
<sequence length="171" mass="19426">NKPLAPLVAIKPAPRPWDRIHSDICGPYANIGGASRYYVITAKDSCSGYVVVRPCLNTPTSIDVRDFLQSIFDTFHRRPLMVHTDNGSQFKAKEIEIFLDRLNINHILTPINSSFTNGKIERWHRYLNEYLRSHIDTGKASTATFFNIVKKAAIKYNITPNRTGESPHDKV</sequence>
<reference evidence="2 3" key="1">
    <citation type="submission" date="2008-07" db="EMBL/GenBank/DDBJ databases">
        <authorList>
            <person name="El-Sayed N."/>
            <person name="Caler E."/>
            <person name="Inman J."/>
            <person name="Amedeo P."/>
            <person name="Hass B."/>
            <person name="Wortman J."/>
        </authorList>
    </citation>
    <scope>NUCLEOTIDE SEQUENCE [LARGE SCALE GENOMIC DNA]</scope>
    <source>
        <strain evidence="3">ATCC 50983 / TXsc</strain>
    </source>
</reference>
<evidence type="ECO:0000313" key="2">
    <source>
        <dbReference type="EMBL" id="EEQ99401.1"/>
    </source>
</evidence>
<dbReference type="InParanoid" id="C5LV41"/>
<feature type="non-terminal residue" evidence="2">
    <location>
        <position position="171"/>
    </location>
</feature>
<dbReference type="GO" id="GO:0003676">
    <property type="term" value="F:nucleic acid binding"/>
    <property type="evidence" value="ECO:0007669"/>
    <property type="project" value="InterPro"/>
</dbReference>
<dbReference type="AlphaFoldDB" id="C5LV41"/>
<dbReference type="InterPro" id="IPR012337">
    <property type="entry name" value="RNaseH-like_sf"/>
</dbReference>
<proteinExistence type="predicted"/>
<dbReference type="PANTHER" id="PTHR37984:SF5">
    <property type="entry name" value="PROTEIN NYNRIN-LIKE"/>
    <property type="match status" value="1"/>
</dbReference>
<dbReference type="InterPro" id="IPR050951">
    <property type="entry name" value="Retrovirus_Pol_polyprotein"/>
</dbReference>